<dbReference type="RefSeq" id="WP_285722908.1">
    <property type="nucleotide sequence ID" value="NZ_BSDD01000001.1"/>
</dbReference>
<reference evidence="1 2" key="1">
    <citation type="journal article" date="2023" name="Antonie Van Leeuwenhoek">
        <title>Mesoterricola silvestris gen. nov., sp. nov., Mesoterricola sediminis sp. nov., Geothrix oryzae sp. nov., Geothrix edaphica sp. nov., Geothrix rubra sp. nov., and Geothrix limicola sp. nov., six novel members of Acidobacteriota isolated from soils.</title>
        <authorList>
            <person name="Itoh H."/>
            <person name="Sugisawa Y."/>
            <person name="Mise K."/>
            <person name="Xu Z."/>
            <person name="Kuniyasu M."/>
            <person name="Ushijima N."/>
            <person name="Kawano K."/>
            <person name="Kobayashi E."/>
            <person name="Shiratori Y."/>
            <person name="Masuda Y."/>
            <person name="Senoo K."/>
        </authorList>
    </citation>
    <scope>NUCLEOTIDE SEQUENCE [LARGE SCALE GENOMIC DNA]</scope>
    <source>
        <strain evidence="1 2">Red803</strain>
    </source>
</reference>
<proteinExistence type="predicted"/>
<keyword evidence="2" id="KW-1185">Reference proteome</keyword>
<comment type="caution">
    <text evidence="1">The sequence shown here is derived from an EMBL/GenBank/DDBJ whole genome shotgun (WGS) entry which is preliminary data.</text>
</comment>
<organism evidence="1 2">
    <name type="scientific">Geothrix rubra</name>
    <dbReference type="NCBI Taxonomy" id="2927977"/>
    <lineage>
        <taxon>Bacteria</taxon>
        <taxon>Pseudomonadati</taxon>
        <taxon>Acidobacteriota</taxon>
        <taxon>Holophagae</taxon>
        <taxon>Holophagales</taxon>
        <taxon>Holophagaceae</taxon>
        <taxon>Geothrix</taxon>
    </lineage>
</organism>
<sequence length="141" mass="15180">MRFRFAVPALVLLGVVSFLGCRKVPLTPKSPVPSGTAVLRFTRKVHGPFELSIDGTRIPVAQYPKGAESLVIKGLAPGKHRFFLSSAREIFSPDLADLDMPADKGLYQIVLTQKFEAVLYGQPDPLPPAEGLPGVSAALIK</sequence>
<gene>
    <name evidence="1" type="ORF">GETHPA_06530</name>
</gene>
<accession>A0ABQ5Q3W8</accession>
<dbReference type="EMBL" id="BSDD01000001">
    <property type="protein sequence ID" value="GLH69120.1"/>
    <property type="molecule type" value="Genomic_DNA"/>
</dbReference>
<evidence type="ECO:0000313" key="2">
    <source>
        <dbReference type="Proteomes" id="UP001165089"/>
    </source>
</evidence>
<evidence type="ECO:0008006" key="3">
    <source>
        <dbReference type="Google" id="ProtNLM"/>
    </source>
</evidence>
<dbReference type="PROSITE" id="PS51257">
    <property type="entry name" value="PROKAR_LIPOPROTEIN"/>
    <property type="match status" value="1"/>
</dbReference>
<dbReference type="Proteomes" id="UP001165089">
    <property type="component" value="Unassembled WGS sequence"/>
</dbReference>
<evidence type="ECO:0000313" key="1">
    <source>
        <dbReference type="EMBL" id="GLH69120.1"/>
    </source>
</evidence>
<protein>
    <recommendedName>
        <fullName evidence="3">DUF2846 domain-containing protein</fullName>
    </recommendedName>
</protein>
<name>A0ABQ5Q3W8_9BACT</name>